<comment type="caution">
    <text evidence="1">The sequence shown here is derived from an EMBL/GenBank/DDBJ whole genome shotgun (WGS) entry which is preliminary data.</text>
</comment>
<evidence type="ECO:0000313" key="2">
    <source>
        <dbReference type="Proteomes" id="UP000628448"/>
    </source>
</evidence>
<protein>
    <submittedName>
        <fullName evidence="1">Uncharacterized protein</fullName>
    </submittedName>
</protein>
<reference evidence="1" key="1">
    <citation type="submission" date="2020-11" db="EMBL/GenBank/DDBJ databases">
        <title>Bacterial whole genome sequence for Panacibacter sp. DH6.</title>
        <authorList>
            <person name="Le V."/>
            <person name="Ko S."/>
            <person name="Ahn C.-Y."/>
            <person name="Oh H.-M."/>
        </authorList>
    </citation>
    <scope>NUCLEOTIDE SEQUENCE</scope>
    <source>
        <strain evidence="1">DH6</strain>
    </source>
</reference>
<dbReference type="RefSeq" id="WP_196992529.1">
    <property type="nucleotide sequence ID" value="NZ_JADWYR010000003.1"/>
</dbReference>
<dbReference type="EMBL" id="JADWYR010000003">
    <property type="protein sequence ID" value="MBG9378424.1"/>
    <property type="molecule type" value="Genomic_DNA"/>
</dbReference>
<name>A0A931GZW7_9BACT</name>
<evidence type="ECO:0000313" key="1">
    <source>
        <dbReference type="EMBL" id="MBG9378424.1"/>
    </source>
</evidence>
<sequence length="106" mass="12052">MVALDKIMVDFKAAFHGFMQAAVDDARLGPLHISLYAAILHFYSVQEDQGPLSVFGKQLMQYAKISSSNTYHRLIQELHRYGYIHYIPSYNPVLGSLVYLLKQGCK</sequence>
<proteinExistence type="predicted"/>
<dbReference type="Proteomes" id="UP000628448">
    <property type="component" value="Unassembled WGS sequence"/>
</dbReference>
<accession>A0A931GZW7</accession>
<keyword evidence="2" id="KW-1185">Reference proteome</keyword>
<organism evidence="1 2">
    <name type="scientific">Panacibacter microcysteis</name>
    <dbReference type="NCBI Taxonomy" id="2793269"/>
    <lineage>
        <taxon>Bacteria</taxon>
        <taxon>Pseudomonadati</taxon>
        <taxon>Bacteroidota</taxon>
        <taxon>Chitinophagia</taxon>
        <taxon>Chitinophagales</taxon>
        <taxon>Chitinophagaceae</taxon>
        <taxon>Panacibacter</taxon>
    </lineage>
</organism>
<gene>
    <name evidence="1" type="ORF">I5907_19460</name>
</gene>
<dbReference type="AlphaFoldDB" id="A0A931GZW7"/>